<dbReference type="InterPro" id="IPR040940">
    <property type="entry name" value="DNA_pol_P_Exo"/>
</dbReference>
<dbReference type="GO" id="GO:0006302">
    <property type="term" value="P:double-strand break repair"/>
    <property type="evidence" value="ECO:0007669"/>
    <property type="project" value="TreeGrafter"/>
</dbReference>
<dbReference type="GeneID" id="120823020"/>
<feature type="compositionally biased region" description="Basic and acidic residues" evidence="11">
    <location>
        <begin position="694"/>
        <end position="713"/>
    </location>
</feature>
<feature type="compositionally biased region" description="Basic residues" evidence="11">
    <location>
        <begin position="31"/>
        <end position="44"/>
    </location>
</feature>
<feature type="compositionally biased region" description="Basic and acidic residues" evidence="11">
    <location>
        <begin position="494"/>
        <end position="535"/>
    </location>
</feature>
<keyword evidence="7" id="KW-0239">DNA-directed DNA polymerase</keyword>
<feature type="compositionally biased region" description="Polar residues" evidence="11">
    <location>
        <begin position="622"/>
        <end position="636"/>
    </location>
</feature>
<dbReference type="Ensembl" id="ENSGACT00000068142.1">
    <property type="protein sequence ID" value="ENSGACP00000070679.1"/>
    <property type="gene ID" value="ENSGACG00000031000.1"/>
</dbReference>
<dbReference type="KEGG" id="gat:120823020"/>
<reference evidence="13 14" key="1">
    <citation type="journal article" date="2021" name="G3 (Bethesda)">
        <title>Improved contiguity of the threespine stickleback genome using long-read sequencing.</title>
        <authorList>
            <person name="Nath S."/>
            <person name="Shaw D.E."/>
            <person name="White M.A."/>
        </authorList>
    </citation>
    <scope>NUCLEOTIDE SEQUENCE [LARGE SCALE GENOMIC DNA]</scope>
    <source>
        <strain evidence="13 14">Lake Benthic</strain>
    </source>
</reference>
<sequence>MEQSSSRLYSGPLSQAAQKVLAVLRAQSLHAARRNRHHAHHHRQTVQGSNGRQMEPWSQSSRSMSQEERDTERPSWSSLQASSFPTSHRDASSQQQGSQCYQHTQTPGRPASSQDASRLSPCWESSLQRQTLHRGSQIQSHKKRSEPPACLSSQAPSFTQHEEVTPSLSCRNARTSSPLQIKPRVYERQVAPWRNSTEEIRLPFLYNPPDEEDPDEVLFPTTVHPNAYEEGRALDCSGVSYFEASGVTYGDTSHAQNENIHSDSWNVPRKKLATTVAVDSLAKWNLPLCNRTEEAISGGEDGGIFYQQAEEQMVDSENVSGTEHQMQDGVMCEETRYLAAPVPFEKGSADEMERLLLSGTNENTSLETSLNLIWTKSFCSEVAMSGQKEDVDFENRINTCEPLPCIEDKEMYCTGSPKQILVPLERREHKVSHCRARYPQDVSPSVTERAEELLTENPLMCSDPTKVVPGDTTADDLQRTAEERIDVSEVNLEGQREGRAGSDASTGDKVETDKPHCCDVQTRESSSKRVYRELTESAGGDIEPEGRGAHRNESGMFPVDGENGRTATEDSGKESCSTPTLSQERRPNRSGFRAPCLPGNHRHHDNELAANGKVRGRSFSSVLASTSAAEQNSSSGRDAALTTAKPGKRIENSRTHSCHPPLIPSFTLKRKHEELQRQYAEPTPKICLTRRHPKWEAPHPSQEKEQGVSELKRAGSTTCNPEHSAEPPQTEAGLSHKTGIISGTHEDSHGPKQTPQIRQRKTKERCKPLKHKGGKHGSDQEIDEPKITHAEAGGPEPSNQSKAGSLTATLTSDPRVKDSGKMNLDEKTQTLERAKKAEALVLTLVYRDGTTQFDPEQKLTPEVCGLLVLLKNNPDGTPEDPLGPNDRLVYLKLEHTPAWAQQHPQQSKELFTRDILLQVLSRSQLVVCYKAKDLLRTALQFYGPELGLKQVAGCHIQDPQVSGWLLDPTNPSSCYRDLLNKHSRRPHTTSLGTRQVSQVISGLYSLYWLNTELCFKLQSRGLWELYSDMELSMIAVLAAMESHRIHVDKEALKRTSDLLGTKMKQLEHEAHRAAGQLFLVTSNTQLRTVLFEKLCLHERCENKKLPKTVNTQQQSTSEAALLQLQDLHPLPKIILEYRQVHKIKSTFVDGILSCMASKNSVSSTWNQTSAVTGRISAKHPNFQALPRQALQIAQKQHVQGKEQEVVTVHPRAMFVPQDGWTFLSADFCQVELRLLAHLSSDPELLRIFINPQADVFTMLASQWKGVSEGEVTSEDREHAKRIVYSVVYGAGRARLSGILGVSAEQASRFQDSFLQTYRDVQAFIQRTIQQCHKQGYVLSIMGRRRTLPNINSPDWAVRMQAERQAVNFVVQGSAADLCKMAMIRIFNLVSSSSSLSARLVAQLHDELLYEVEDSQLEQFAGLVKSTMESLQHIDHLGVHLKVSLKVAVSSGKSWGSMSELNVPTMSPPH</sequence>
<comment type="similarity">
    <text evidence="1">Belongs to the DNA polymerase type-A family.</text>
</comment>
<reference evidence="13" key="2">
    <citation type="submission" date="2025-05" db="UniProtKB">
        <authorList>
            <consortium name="Ensembl"/>
        </authorList>
    </citation>
    <scope>IDENTIFICATION</scope>
</reference>
<organism evidence="13 14">
    <name type="scientific">Gasterosteus aculeatus aculeatus</name>
    <name type="common">three-spined stickleback</name>
    <dbReference type="NCBI Taxonomy" id="481459"/>
    <lineage>
        <taxon>Eukaryota</taxon>
        <taxon>Metazoa</taxon>
        <taxon>Chordata</taxon>
        <taxon>Craniata</taxon>
        <taxon>Vertebrata</taxon>
        <taxon>Euteleostomi</taxon>
        <taxon>Actinopterygii</taxon>
        <taxon>Neopterygii</taxon>
        <taxon>Teleostei</taxon>
        <taxon>Neoteleostei</taxon>
        <taxon>Acanthomorphata</taxon>
        <taxon>Eupercaria</taxon>
        <taxon>Perciformes</taxon>
        <taxon>Cottioidei</taxon>
        <taxon>Gasterosteales</taxon>
        <taxon>Gasterosteidae</taxon>
        <taxon>Gasterosteus</taxon>
    </lineage>
</organism>
<dbReference type="PANTHER" id="PTHR10133:SF27">
    <property type="entry name" value="DNA POLYMERASE NU"/>
    <property type="match status" value="1"/>
</dbReference>
<dbReference type="InterPro" id="IPR001098">
    <property type="entry name" value="DNA-dir_DNA_pol_A_palm_dom"/>
</dbReference>
<evidence type="ECO:0000256" key="9">
    <source>
        <dbReference type="ARBA" id="ARBA00023204"/>
    </source>
</evidence>
<dbReference type="PANTHER" id="PTHR10133">
    <property type="entry name" value="DNA POLYMERASE I"/>
    <property type="match status" value="1"/>
</dbReference>
<dbReference type="FunFam" id="1.10.150.20:FF:000002">
    <property type="entry name" value="DNA polymerase I"/>
    <property type="match status" value="1"/>
</dbReference>
<comment type="catalytic activity">
    <reaction evidence="10">
        <text>DNA(n) + a 2'-deoxyribonucleoside 5'-triphosphate = DNA(n+1) + diphosphate</text>
        <dbReference type="Rhea" id="RHEA:22508"/>
        <dbReference type="Rhea" id="RHEA-COMP:17339"/>
        <dbReference type="Rhea" id="RHEA-COMP:17340"/>
        <dbReference type="ChEBI" id="CHEBI:33019"/>
        <dbReference type="ChEBI" id="CHEBI:61560"/>
        <dbReference type="ChEBI" id="CHEBI:173112"/>
        <dbReference type="EC" id="2.7.7.7"/>
    </reaction>
</comment>
<dbReference type="Gene3D" id="3.30.420.10">
    <property type="entry name" value="Ribonuclease H-like superfamily/Ribonuclease H"/>
    <property type="match status" value="1"/>
</dbReference>
<feature type="region of interest" description="Disordered" evidence="11">
    <location>
        <begin position="622"/>
        <end position="666"/>
    </location>
</feature>
<evidence type="ECO:0000256" key="11">
    <source>
        <dbReference type="SAM" id="MobiDB-lite"/>
    </source>
</evidence>
<dbReference type="CDD" id="cd08638">
    <property type="entry name" value="DNA_pol_A_theta"/>
    <property type="match status" value="1"/>
</dbReference>
<name>A0AAQ4RV27_GASAC</name>
<dbReference type="SMART" id="SM00482">
    <property type="entry name" value="POLAc"/>
    <property type="match status" value="1"/>
</dbReference>
<evidence type="ECO:0000259" key="12">
    <source>
        <dbReference type="SMART" id="SM00482"/>
    </source>
</evidence>
<evidence type="ECO:0000256" key="1">
    <source>
        <dbReference type="ARBA" id="ARBA00007705"/>
    </source>
</evidence>
<dbReference type="Proteomes" id="UP000007635">
    <property type="component" value="Chromosome VII"/>
</dbReference>
<keyword evidence="5" id="KW-0235">DNA replication</keyword>
<feature type="region of interest" description="Disordered" evidence="11">
    <location>
        <begin position="28"/>
        <end position="176"/>
    </location>
</feature>
<dbReference type="CTD" id="353497"/>
<dbReference type="Gene3D" id="1.20.1060.10">
    <property type="entry name" value="Taq DNA Polymerase, Chain T, domain 4"/>
    <property type="match status" value="1"/>
</dbReference>
<evidence type="ECO:0000256" key="5">
    <source>
        <dbReference type="ARBA" id="ARBA00022705"/>
    </source>
</evidence>
<dbReference type="InterPro" id="IPR002298">
    <property type="entry name" value="DNA_polymerase_A"/>
</dbReference>
<keyword evidence="3" id="KW-0808">Transferase</keyword>
<keyword evidence="4" id="KW-0548">Nucleotidyltransferase</keyword>
<feature type="domain" description="DNA-directed DNA polymerase family A palm" evidence="12">
    <location>
        <begin position="1211"/>
        <end position="1415"/>
    </location>
</feature>
<evidence type="ECO:0000256" key="3">
    <source>
        <dbReference type="ARBA" id="ARBA00022679"/>
    </source>
</evidence>
<dbReference type="InterPro" id="IPR043502">
    <property type="entry name" value="DNA/RNA_pol_sf"/>
</dbReference>
<dbReference type="Pfam" id="PF18049">
    <property type="entry name" value="DNA_pol_P_Exo"/>
    <property type="match status" value="1"/>
</dbReference>
<dbReference type="Gene3D" id="1.10.150.20">
    <property type="entry name" value="5' to 3' exonuclease, C-terminal subdomain"/>
    <property type="match status" value="1"/>
</dbReference>
<keyword evidence="14" id="KW-1185">Reference proteome</keyword>
<dbReference type="Gene3D" id="3.30.70.370">
    <property type="match status" value="1"/>
</dbReference>
<feature type="compositionally biased region" description="Polar residues" evidence="11">
    <location>
        <begin position="74"/>
        <end position="139"/>
    </location>
</feature>
<feature type="compositionally biased region" description="Basic and acidic residues" evidence="11">
    <location>
        <begin position="776"/>
        <end position="789"/>
    </location>
</feature>
<evidence type="ECO:0000313" key="14">
    <source>
        <dbReference type="Proteomes" id="UP000007635"/>
    </source>
</evidence>
<dbReference type="FunFam" id="1.20.1060.10:FF:000001">
    <property type="entry name" value="DNA polymerase I"/>
    <property type="match status" value="1"/>
</dbReference>
<dbReference type="GO" id="GO:0003887">
    <property type="term" value="F:DNA-directed DNA polymerase activity"/>
    <property type="evidence" value="ECO:0007669"/>
    <property type="project" value="UniProtKB-KW"/>
</dbReference>
<evidence type="ECO:0000256" key="7">
    <source>
        <dbReference type="ARBA" id="ARBA00022932"/>
    </source>
</evidence>
<evidence type="ECO:0000256" key="2">
    <source>
        <dbReference type="ARBA" id="ARBA00012417"/>
    </source>
</evidence>
<keyword evidence="8" id="KW-0238">DNA-binding</keyword>
<feature type="region of interest" description="Disordered" evidence="11">
    <location>
        <begin position="679"/>
        <end position="821"/>
    </location>
</feature>
<evidence type="ECO:0000256" key="8">
    <source>
        <dbReference type="ARBA" id="ARBA00023125"/>
    </source>
</evidence>
<feature type="compositionally biased region" description="Basic and acidic residues" evidence="11">
    <location>
        <begin position="544"/>
        <end position="553"/>
    </location>
</feature>
<evidence type="ECO:0000256" key="6">
    <source>
        <dbReference type="ARBA" id="ARBA00022763"/>
    </source>
</evidence>
<dbReference type="GO" id="GO:0006261">
    <property type="term" value="P:DNA-templated DNA replication"/>
    <property type="evidence" value="ECO:0007669"/>
    <property type="project" value="InterPro"/>
</dbReference>
<feature type="compositionally biased region" description="Basic residues" evidence="11">
    <location>
        <begin position="758"/>
        <end position="775"/>
    </location>
</feature>
<dbReference type="SUPFAM" id="SSF56672">
    <property type="entry name" value="DNA/RNA polymerases"/>
    <property type="match status" value="1"/>
</dbReference>
<feature type="compositionally biased region" description="Polar residues" evidence="11">
    <location>
        <begin position="797"/>
        <end position="812"/>
    </location>
</feature>
<dbReference type="Pfam" id="PF00476">
    <property type="entry name" value="DNA_pol_A"/>
    <property type="match status" value="1"/>
</dbReference>
<dbReference type="RefSeq" id="XP_040039007.1">
    <property type="nucleotide sequence ID" value="XM_040183073.1"/>
</dbReference>
<proteinExistence type="inferred from homology"/>
<keyword evidence="9" id="KW-0234">DNA repair</keyword>
<dbReference type="GeneTree" id="ENSGT00940000159015"/>
<keyword evidence="6" id="KW-0227">DNA damage</keyword>
<evidence type="ECO:0000256" key="10">
    <source>
        <dbReference type="ARBA" id="ARBA00049244"/>
    </source>
</evidence>
<dbReference type="Ensembl" id="ENSGACT00000071552.1">
    <property type="protein sequence ID" value="ENSGACP00000066860.1"/>
    <property type="gene ID" value="ENSGACG00000031000.1"/>
</dbReference>
<dbReference type="EC" id="2.7.7.7" evidence="2"/>
<dbReference type="GO" id="GO:0003677">
    <property type="term" value="F:DNA binding"/>
    <property type="evidence" value="ECO:0007669"/>
    <property type="project" value="UniProtKB-KW"/>
</dbReference>
<dbReference type="PRINTS" id="PR00868">
    <property type="entry name" value="DNAPOLI"/>
</dbReference>
<feature type="region of interest" description="Disordered" evidence="11">
    <location>
        <begin position="480"/>
        <end position="606"/>
    </location>
</feature>
<protein>
    <recommendedName>
        <fullName evidence="2">DNA-directed DNA polymerase</fullName>
        <ecNumber evidence="2">2.7.7.7</ecNumber>
    </recommendedName>
</protein>
<dbReference type="InterPro" id="IPR036397">
    <property type="entry name" value="RNaseH_sf"/>
</dbReference>
<evidence type="ECO:0000313" key="13">
    <source>
        <dbReference type="Ensembl" id="ENSGACP00000066860.1"/>
    </source>
</evidence>
<accession>A0AAQ4RV27</accession>
<evidence type="ECO:0000256" key="4">
    <source>
        <dbReference type="ARBA" id="ARBA00022695"/>
    </source>
</evidence>
<feature type="compositionally biased region" description="Polar residues" evidence="11">
    <location>
        <begin position="166"/>
        <end position="176"/>
    </location>
</feature>